<comment type="caution">
    <text evidence="1">The sequence shown here is derived from an EMBL/GenBank/DDBJ whole genome shotgun (WGS) entry which is preliminary data.</text>
</comment>
<evidence type="ECO:0000313" key="1">
    <source>
        <dbReference type="EMBL" id="MBO8458655.1"/>
    </source>
</evidence>
<gene>
    <name evidence="1" type="ORF">IAA81_10610</name>
</gene>
<proteinExistence type="predicted"/>
<name>A0A9D9HRJ9_9SPIR</name>
<protein>
    <submittedName>
        <fullName evidence="1">Uncharacterized protein</fullName>
    </submittedName>
</protein>
<accession>A0A9D9HRJ9</accession>
<reference evidence="1" key="2">
    <citation type="journal article" date="2021" name="PeerJ">
        <title>Extensive microbial diversity within the chicken gut microbiome revealed by metagenomics and culture.</title>
        <authorList>
            <person name="Gilroy R."/>
            <person name="Ravi A."/>
            <person name="Getino M."/>
            <person name="Pursley I."/>
            <person name="Horton D.L."/>
            <person name="Alikhan N.F."/>
            <person name="Baker D."/>
            <person name="Gharbi K."/>
            <person name="Hall N."/>
            <person name="Watson M."/>
            <person name="Adriaenssens E.M."/>
            <person name="Foster-Nyarko E."/>
            <person name="Jarju S."/>
            <person name="Secka A."/>
            <person name="Antonio M."/>
            <person name="Oren A."/>
            <person name="Chaudhuri R.R."/>
            <person name="La Ragione R."/>
            <person name="Hildebrand F."/>
            <person name="Pallen M.J."/>
        </authorList>
    </citation>
    <scope>NUCLEOTIDE SEQUENCE</scope>
    <source>
        <strain evidence="1">10532</strain>
    </source>
</reference>
<organism evidence="1 2">
    <name type="scientific">Candidatus Gallitreponema excrementavium</name>
    <dbReference type="NCBI Taxonomy" id="2840840"/>
    <lineage>
        <taxon>Bacteria</taxon>
        <taxon>Pseudomonadati</taxon>
        <taxon>Spirochaetota</taxon>
        <taxon>Spirochaetia</taxon>
        <taxon>Spirochaetales</taxon>
        <taxon>Candidatus Gallitreponema</taxon>
    </lineage>
</organism>
<dbReference type="EMBL" id="JADIMM010000117">
    <property type="protein sequence ID" value="MBO8458655.1"/>
    <property type="molecule type" value="Genomic_DNA"/>
</dbReference>
<dbReference type="Proteomes" id="UP000823638">
    <property type="component" value="Unassembled WGS sequence"/>
</dbReference>
<reference evidence="1" key="1">
    <citation type="submission" date="2020-10" db="EMBL/GenBank/DDBJ databases">
        <authorList>
            <person name="Gilroy R."/>
        </authorList>
    </citation>
    <scope>NUCLEOTIDE SEQUENCE</scope>
    <source>
        <strain evidence="1">10532</strain>
    </source>
</reference>
<sequence>MDSNMICIRKPVTIFKKIIKDGYYISSSYTTKMGYWCSDIALENFGIDRETSFKITEVNPSYVGINTQNSIAVSLLNEWNKYALDGITFRGIPQNYPLSETNKNDKGIVSKDSRVKGHRHDQTAISFLIWKYRLKISYMETKNIQSLTATKENKYSKAIPLTTEIVQNRDIKFEDYYKTYNKWGNKKGLDKIRFIILSLIDTIRFETKNIVYKLK</sequence>
<dbReference type="AlphaFoldDB" id="A0A9D9HRJ9"/>
<evidence type="ECO:0000313" key="2">
    <source>
        <dbReference type="Proteomes" id="UP000823638"/>
    </source>
</evidence>